<feature type="region of interest" description="Disordered" evidence="2">
    <location>
        <begin position="272"/>
        <end position="301"/>
    </location>
</feature>
<feature type="coiled-coil region" evidence="1">
    <location>
        <begin position="107"/>
        <end position="134"/>
    </location>
</feature>
<dbReference type="Proteomes" id="UP001066276">
    <property type="component" value="Chromosome 11"/>
</dbReference>
<keyword evidence="1" id="KW-0175">Coiled coil</keyword>
<feature type="region of interest" description="Disordered" evidence="2">
    <location>
        <begin position="374"/>
        <end position="399"/>
    </location>
</feature>
<evidence type="ECO:0000313" key="3">
    <source>
        <dbReference type="EMBL" id="KAJ1091749.1"/>
    </source>
</evidence>
<dbReference type="AlphaFoldDB" id="A0AAV7LL96"/>
<evidence type="ECO:0000313" key="4">
    <source>
        <dbReference type="Proteomes" id="UP001066276"/>
    </source>
</evidence>
<accession>A0AAV7LL96</accession>
<organism evidence="3 4">
    <name type="scientific">Pleurodeles waltl</name>
    <name type="common">Iberian ribbed newt</name>
    <dbReference type="NCBI Taxonomy" id="8319"/>
    <lineage>
        <taxon>Eukaryota</taxon>
        <taxon>Metazoa</taxon>
        <taxon>Chordata</taxon>
        <taxon>Craniata</taxon>
        <taxon>Vertebrata</taxon>
        <taxon>Euteleostomi</taxon>
        <taxon>Amphibia</taxon>
        <taxon>Batrachia</taxon>
        <taxon>Caudata</taxon>
        <taxon>Salamandroidea</taxon>
        <taxon>Salamandridae</taxon>
        <taxon>Pleurodelinae</taxon>
        <taxon>Pleurodeles</taxon>
    </lineage>
</organism>
<evidence type="ECO:0000256" key="2">
    <source>
        <dbReference type="SAM" id="MobiDB-lite"/>
    </source>
</evidence>
<reference evidence="3" key="1">
    <citation type="journal article" date="2022" name="bioRxiv">
        <title>Sequencing and chromosome-scale assembly of the giantPleurodeles waltlgenome.</title>
        <authorList>
            <person name="Brown T."/>
            <person name="Elewa A."/>
            <person name="Iarovenko S."/>
            <person name="Subramanian E."/>
            <person name="Araus A.J."/>
            <person name="Petzold A."/>
            <person name="Susuki M."/>
            <person name="Suzuki K.-i.T."/>
            <person name="Hayashi T."/>
            <person name="Toyoda A."/>
            <person name="Oliveira C."/>
            <person name="Osipova E."/>
            <person name="Leigh N.D."/>
            <person name="Simon A."/>
            <person name="Yun M.H."/>
        </authorList>
    </citation>
    <scope>NUCLEOTIDE SEQUENCE</scope>
    <source>
        <strain evidence="3">20211129_DDA</strain>
        <tissue evidence="3">Liver</tissue>
    </source>
</reference>
<gene>
    <name evidence="3" type="ORF">NDU88_004866</name>
</gene>
<sequence>MASFDDNRDLLAAELFSKKPHTTHTTNSTPPKEGLRQKFIKLERLRKQELARWWDITTLKRYLELKQIPRGLRVIIFPSFEDLDPDLLGEWEHLISSTSFSMINILIKHADRKRSKLLLDIASLEEEIKGLNLTEATDKNYAIMKEILNGYQLYVKDKKMRKLIRDENDYSKGRIYTFARKFDLVNRDTHNTQTSLATLTESASGSLSDISNLSSDCADAPMLRDPQLLARTLLGPHNTRLHCIPLMGSIEIDYAISSLEAVAADKERSVSYGPAREGRERSECAAAEGGSQQGEIGLGSGSFPPLPPHPFYRGRVEASATAPAPQHLGVPPRPLLHGGSPAEAWGLRAGPTDLQLRDNNQDGLCPRAGEGALRSASVGASGRGGDIRGIRKPGPWTPDRHHMKILSPSWRLGRGVYRGIGGGVREQPPSLLAPASGVPLPPPPLQPEAKTACRGHTGGHTSGDASGRCALYS</sequence>
<protein>
    <submittedName>
        <fullName evidence="3">Uncharacterized protein</fullName>
    </submittedName>
</protein>
<comment type="caution">
    <text evidence="3">The sequence shown here is derived from an EMBL/GenBank/DDBJ whole genome shotgun (WGS) entry which is preliminary data.</text>
</comment>
<proteinExistence type="predicted"/>
<keyword evidence="4" id="KW-1185">Reference proteome</keyword>
<name>A0AAV7LL96_PLEWA</name>
<feature type="region of interest" description="Disordered" evidence="2">
    <location>
        <begin position="449"/>
        <end position="473"/>
    </location>
</feature>
<dbReference type="EMBL" id="JANPWB010000015">
    <property type="protein sequence ID" value="KAJ1091749.1"/>
    <property type="molecule type" value="Genomic_DNA"/>
</dbReference>
<evidence type="ECO:0000256" key="1">
    <source>
        <dbReference type="SAM" id="Coils"/>
    </source>
</evidence>